<keyword evidence="6" id="KW-1185">Reference proteome</keyword>
<evidence type="ECO:0000313" key="6">
    <source>
        <dbReference type="Proteomes" id="UP000003781"/>
    </source>
</evidence>
<dbReference type="PANTHER" id="PTHR44591:SF14">
    <property type="entry name" value="PROTEIN PILG"/>
    <property type="match status" value="1"/>
</dbReference>
<accession>A3IGQ4</accession>
<reference evidence="5 6" key="1">
    <citation type="submission" date="2007-03" db="EMBL/GenBank/DDBJ databases">
        <authorList>
            <person name="Stal L."/>
            <person name="Ferriera S."/>
            <person name="Johnson J."/>
            <person name="Kravitz S."/>
            <person name="Beeson K."/>
            <person name="Sutton G."/>
            <person name="Rogers Y.-H."/>
            <person name="Friedman R."/>
            <person name="Frazier M."/>
            <person name="Venter J.C."/>
        </authorList>
    </citation>
    <scope>NUCLEOTIDE SEQUENCE [LARGE SCALE GENOMIC DNA]</scope>
    <source>
        <strain evidence="5 6">CCY0110</strain>
    </source>
</reference>
<dbReference type="Proteomes" id="UP000003781">
    <property type="component" value="Unassembled WGS sequence"/>
</dbReference>
<dbReference type="OrthoDB" id="582422at2"/>
<protein>
    <submittedName>
        <fullName evidence="5">CheY subfamily protein</fullName>
    </submittedName>
</protein>
<organism evidence="5 6">
    <name type="scientific">Crocosphaera chwakensis CCY0110</name>
    <dbReference type="NCBI Taxonomy" id="391612"/>
    <lineage>
        <taxon>Bacteria</taxon>
        <taxon>Bacillati</taxon>
        <taxon>Cyanobacteriota</taxon>
        <taxon>Cyanophyceae</taxon>
        <taxon>Oscillatoriophycideae</taxon>
        <taxon>Chroococcales</taxon>
        <taxon>Aphanothecaceae</taxon>
        <taxon>Crocosphaera</taxon>
        <taxon>Crocosphaera chwakensis</taxon>
    </lineage>
</organism>
<evidence type="ECO:0000313" key="5">
    <source>
        <dbReference type="EMBL" id="EAZ94146.1"/>
    </source>
</evidence>
<comment type="caution">
    <text evidence="5">The sequence shown here is derived from an EMBL/GenBank/DDBJ whole genome shotgun (WGS) entry which is preliminary data.</text>
</comment>
<dbReference type="AlphaFoldDB" id="A3IGQ4"/>
<evidence type="ECO:0000256" key="1">
    <source>
        <dbReference type="ARBA" id="ARBA00022553"/>
    </source>
</evidence>
<dbReference type="Gene3D" id="3.40.50.2300">
    <property type="match status" value="1"/>
</dbReference>
<dbReference type="PROSITE" id="PS50110">
    <property type="entry name" value="RESPONSE_REGULATORY"/>
    <property type="match status" value="1"/>
</dbReference>
<dbReference type="SMART" id="SM00448">
    <property type="entry name" value="REC"/>
    <property type="match status" value="1"/>
</dbReference>
<dbReference type="GO" id="GO:0000160">
    <property type="term" value="P:phosphorelay signal transduction system"/>
    <property type="evidence" value="ECO:0007669"/>
    <property type="project" value="UniProtKB-KW"/>
</dbReference>
<dbReference type="eggNOG" id="COG0745">
    <property type="taxonomic scope" value="Bacteria"/>
</dbReference>
<dbReference type="SUPFAM" id="SSF52172">
    <property type="entry name" value="CheY-like"/>
    <property type="match status" value="1"/>
</dbReference>
<dbReference type="RefSeq" id="WP_008272483.1">
    <property type="nucleotide sequence ID" value="NZ_AAXW01000001.1"/>
</dbReference>
<keyword evidence="1 3" id="KW-0597">Phosphoprotein</keyword>
<feature type="domain" description="Response regulatory" evidence="4">
    <location>
        <begin position="3"/>
        <end position="119"/>
    </location>
</feature>
<dbReference type="InterPro" id="IPR001789">
    <property type="entry name" value="Sig_transdc_resp-reg_receiver"/>
</dbReference>
<evidence type="ECO:0000256" key="3">
    <source>
        <dbReference type="PROSITE-ProRule" id="PRU00169"/>
    </source>
</evidence>
<name>A3IGQ4_9CHRO</name>
<dbReference type="EMBL" id="AAXW01000001">
    <property type="protein sequence ID" value="EAZ94146.1"/>
    <property type="molecule type" value="Genomic_DNA"/>
</dbReference>
<gene>
    <name evidence="5" type="ORF">CY0110_09737</name>
</gene>
<proteinExistence type="predicted"/>
<evidence type="ECO:0000259" key="4">
    <source>
        <dbReference type="PROSITE" id="PS50110"/>
    </source>
</evidence>
<keyword evidence="2" id="KW-0902">Two-component regulatory system</keyword>
<sequence>MTTILLADDSTAQRELIAGLLIDNGFSVTTAIDGAEALEKLKSLAPDLIILDVVMPKLNGYQTCRSIKSDPKTEHIPVILCSTKNTQVDSYWGLKQGADAYIIKPFPHEELLGTVKQLLRNS</sequence>
<dbReference type="PANTHER" id="PTHR44591">
    <property type="entry name" value="STRESS RESPONSE REGULATOR PROTEIN 1"/>
    <property type="match status" value="1"/>
</dbReference>
<dbReference type="InterPro" id="IPR011006">
    <property type="entry name" value="CheY-like_superfamily"/>
</dbReference>
<feature type="modified residue" description="4-aspartylphosphate" evidence="3">
    <location>
        <position position="52"/>
    </location>
</feature>
<evidence type="ECO:0000256" key="2">
    <source>
        <dbReference type="ARBA" id="ARBA00023012"/>
    </source>
</evidence>
<dbReference type="Pfam" id="PF00072">
    <property type="entry name" value="Response_reg"/>
    <property type="match status" value="1"/>
</dbReference>
<dbReference type="InterPro" id="IPR050595">
    <property type="entry name" value="Bact_response_regulator"/>
</dbReference>